<reference evidence="7" key="2">
    <citation type="submission" date="2021-04" db="EMBL/GenBank/DDBJ databases">
        <authorList>
            <person name="Gilroy R."/>
        </authorList>
    </citation>
    <scope>NUCLEOTIDE SEQUENCE</scope>
    <source>
        <strain evidence="7">CHK196-3914</strain>
    </source>
</reference>
<dbReference type="InterPro" id="IPR005467">
    <property type="entry name" value="His_kinase_dom"/>
</dbReference>
<keyword evidence="3" id="KW-0597">Phosphoprotein</keyword>
<dbReference type="CDD" id="cd00082">
    <property type="entry name" value="HisKA"/>
    <property type="match status" value="1"/>
</dbReference>
<organism evidence="7 8">
    <name type="scientific">Candidatus Mediterraneibacter stercoravium</name>
    <dbReference type="NCBI Taxonomy" id="2838685"/>
    <lineage>
        <taxon>Bacteria</taxon>
        <taxon>Bacillati</taxon>
        <taxon>Bacillota</taxon>
        <taxon>Clostridia</taxon>
        <taxon>Lachnospirales</taxon>
        <taxon>Lachnospiraceae</taxon>
        <taxon>Mediterraneibacter</taxon>
    </lineage>
</organism>
<dbReference type="PRINTS" id="PR00344">
    <property type="entry name" value="BCTRLSENSOR"/>
</dbReference>
<dbReference type="Pfam" id="PF00512">
    <property type="entry name" value="HisKA"/>
    <property type="match status" value="1"/>
</dbReference>
<evidence type="ECO:0000256" key="5">
    <source>
        <dbReference type="ARBA" id="ARBA00023012"/>
    </source>
</evidence>
<dbReference type="InterPro" id="IPR003661">
    <property type="entry name" value="HisK_dim/P_dom"/>
</dbReference>
<dbReference type="InterPro" id="IPR004358">
    <property type="entry name" value="Sig_transdc_His_kin-like_C"/>
</dbReference>
<proteinExistence type="predicted"/>
<dbReference type="InterPro" id="IPR036890">
    <property type="entry name" value="HATPase_C_sf"/>
</dbReference>
<reference evidence="7" key="1">
    <citation type="journal article" date="2021" name="PeerJ">
        <title>Extensive microbial diversity within the chicken gut microbiome revealed by metagenomics and culture.</title>
        <authorList>
            <person name="Gilroy R."/>
            <person name="Ravi A."/>
            <person name="Getino M."/>
            <person name="Pursley I."/>
            <person name="Horton D.L."/>
            <person name="Alikhan N.F."/>
            <person name="Baker D."/>
            <person name="Gharbi K."/>
            <person name="Hall N."/>
            <person name="Watson M."/>
            <person name="Adriaenssens E.M."/>
            <person name="Foster-Nyarko E."/>
            <person name="Jarju S."/>
            <person name="Secka A."/>
            <person name="Antonio M."/>
            <person name="Oren A."/>
            <person name="Chaudhuri R.R."/>
            <person name="La Ragione R."/>
            <person name="Hildebrand F."/>
            <person name="Pallen M.J."/>
        </authorList>
    </citation>
    <scope>NUCLEOTIDE SEQUENCE</scope>
    <source>
        <strain evidence="7">CHK196-3914</strain>
    </source>
</reference>
<feature type="non-terminal residue" evidence="7">
    <location>
        <position position="1"/>
    </location>
</feature>
<evidence type="ECO:0000256" key="1">
    <source>
        <dbReference type="ARBA" id="ARBA00000085"/>
    </source>
</evidence>
<protein>
    <recommendedName>
        <fullName evidence="2">histidine kinase</fullName>
        <ecNumber evidence="2">2.7.13.3</ecNumber>
    </recommendedName>
</protein>
<dbReference type="Gene3D" id="1.10.287.130">
    <property type="match status" value="1"/>
</dbReference>
<comment type="caution">
    <text evidence="7">The sequence shown here is derived from an EMBL/GenBank/DDBJ whole genome shotgun (WGS) entry which is preliminary data.</text>
</comment>
<dbReference type="PROSITE" id="PS50109">
    <property type="entry name" value="HIS_KIN"/>
    <property type="match status" value="1"/>
</dbReference>
<evidence type="ECO:0000256" key="3">
    <source>
        <dbReference type="ARBA" id="ARBA00022553"/>
    </source>
</evidence>
<dbReference type="SMART" id="SM00387">
    <property type="entry name" value="HATPase_c"/>
    <property type="match status" value="1"/>
</dbReference>
<dbReference type="SMART" id="SM00388">
    <property type="entry name" value="HisKA"/>
    <property type="match status" value="1"/>
</dbReference>
<gene>
    <name evidence="7" type="ORF">H9723_11705</name>
</gene>
<dbReference type="AlphaFoldDB" id="A0A9D2GBU4"/>
<dbReference type="EMBL" id="DXAY01000268">
    <property type="protein sequence ID" value="HIZ75886.1"/>
    <property type="molecule type" value="Genomic_DNA"/>
</dbReference>
<evidence type="ECO:0000313" key="8">
    <source>
        <dbReference type="Proteomes" id="UP000824116"/>
    </source>
</evidence>
<evidence type="ECO:0000256" key="2">
    <source>
        <dbReference type="ARBA" id="ARBA00012438"/>
    </source>
</evidence>
<name>A0A9D2GBU4_9FIRM</name>
<dbReference type="InterPro" id="IPR036097">
    <property type="entry name" value="HisK_dim/P_sf"/>
</dbReference>
<evidence type="ECO:0000313" key="7">
    <source>
        <dbReference type="EMBL" id="HIZ75886.1"/>
    </source>
</evidence>
<keyword evidence="5" id="KW-0902">Two-component regulatory system</keyword>
<dbReference type="InterPro" id="IPR003594">
    <property type="entry name" value="HATPase_dom"/>
</dbReference>
<accession>A0A9D2GBU4</accession>
<evidence type="ECO:0000256" key="4">
    <source>
        <dbReference type="ARBA" id="ARBA00022777"/>
    </source>
</evidence>
<dbReference type="PANTHER" id="PTHR43547">
    <property type="entry name" value="TWO-COMPONENT HISTIDINE KINASE"/>
    <property type="match status" value="1"/>
</dbReference>
<feature type="domain" description="Histidine kinase" evidence="6">
    <location>
        <begin position="82"/>
        <end position="294"/>
    </location>
</feature>
<dbReference type="GO" id="GO:0000155">
    <property type="term" value="F:phosphorelay sensor kinase activity"/>
    <property type="evidence" value="ECO:0007669"/>
    <property type="project" value="InterPro"/>
</dbReference>
<keyword evidence="4 7" id="KW-0808">Transferase</keyword>
<dbReference type="Gene3D" id="3.30.565.10">
    <property type="entry name" value="Histidine kinase-like ATPase, C-terminal domain"/>
    <property type="match status" value="1"/>
</dbReference>
<dbReference type="SUPFAM" id="SSF47384">
    <property type="entry name" value="Homodimeric domain of signal transducing histidine kinase"/>
    <property type="match status" value="1"/>
</dbReference>
<keyword evidence="4 7" id="KW-0418">Kinase</keyword>
<dbReference type="SUPFAM" id="SSF55874">
    <property type="entry name" value="ATPase domain of HSP90 chaperone/DNA topoisomerase II/histidine kinase"/>
    <property type="match status" value="1"/>
</dbReference>
<comment type="catalytic activity">
    <reaction evidence="1">
        <text>ATP + protein L-histidine = ADP + protein N-phospho-L-histidine.</text>
        <dbReference type="EC" id="2.7.13.3"/>
    </reaction>
</comment>
<evidence type="ECO:0000259" key="6">
    <source>
        <dbReference type="PROSITE" id="PS50109"/>
    </source>
</evidence>
<dbReference type="Pfam" id="PF02518">
    <property type="entry name" value="HATPase_c"/>
    <property type="match status" value="1"/>
</dbReference>
<dbReference type="PANTHER" id="PTHR43547:SF2">
    <property type="entry name" value="HYBRID SIGNAL TRANSDUCTION HISTIDINE KINASE C"/>
    <property type="match status" value="1"/>
</dbReference>
<dbReference type="Proteomes" id="UP000824116">
    <property type="component" value="Unassembled WGS sequence"/>
</dbReference>
<dbReference type="EC" id="2.7.13.3" evidence="2"/>
<sequence length="295" mass="34264">AAVLAVCLGIRLLLIKKEVRDTAEELREISRNLEENRVLKLHTGDRDLELFFAGINQTLREIRRERNMFDRREQEFKKQIENISHDLRTPLTSILGYLRIMDIQGLSGEDRAGLETVRRKAEALSRLVEQFYEYSRITAEEYEPEMKALDLGRLLRETLADSWREIEESGLELSAEIPEMPVLAQGDTNASERILRNLIQNGCRYASGVLKVRLTVEEKAIVLVFENDVKEFTEEDAERIFHRFYVKDTSRNMQGTGLGLSIARTLAEKMGGSMKAELSEREKLRFIVCFRRWEH</sequence>